<name>A0A8W7P897_ANOCL</name>
<keyword evidence="5" id="KW-0446">Lipid-binding</keyword>
<sequence length="236" mass="26336">MHPVVVGRRMAMENGTESIEDDLDSSATEAFDQSTLSMKQQTKGTVQDIWQRPTRRPLPNAGDVVLCFEIPLARILPTGSAASDGQPVSAAAGKKYGDELRNACQLLDERRNELAVPLLENCFRLLNKIFLDKSKCVLLLLCRLVAACTTSPIPHPSAEQWAELALRRYEHVCDTELLVLYIPLLQTCLHLWWQRGRDRTLLEERLSEMGKKGIKVKGGPTLAQAIHALDPRAETI</sequence>
<keyword evidence="3" id="KW-0967">Endosome</keyword>
<evidence type="ECO:0000313" key="7">
    <source>
        <dbReference type="EnsemblMetazoa" id="ACOM027316-PA.1"/>
    </source>
</evidence>
<dbReference type="PANTHER" id="PTHR20939:SF11">
    <property type="entry name" value="LD12265P"/>
    <property type="match status" value="1"/>
</dbReference>
<evidence type="ECO:0000256" key="5">
    <source>
        <dbReference type="ARBA" id="ARBA00023121"/>
    </source>
</evidence>
<dbReference type="GO" id="GO:0031901">
    <property type="term" value="C:early endosome membrane"/>
    <property type="evidence" value="ECO:0007669"/>
    <property type="project" value="UniProtKB-SubCell"/>
</dbReference>
<evidence type="ECO:0000256" key="4">
    <source>
        <dbReference type="ARBA" id="ARBA00022927"/>
    </source>
</evidence>
<dbReference type="AlphaFoldDB" id="A0A8W7P897"/>
<dbReference type="GO" id="GO:1901981">
    <property type="term" value="F:phosphatidylinositol phosphate binding"/>
    <property type="evidence" value="ECO:0007669"/>
    <property type="project" value="TreeGrafter"/>
</dbReference>
<dbReference type="Proteomes" id="UP000075882">
    <property type="component" value="Unassembled WGS sequence"/>
</dbReference>
<dbReference type="EnsemblMetazoa" id="ACOM027316-RA">
    <property type="protein sequence ID" value="ACOM027316-PA.1"/>
    <property type="gene ID" value="ACOM027316"/>
</dbReference>
<dbReference type="GO" id="GO:0015031">
    <property type="term" value="P:protein transport"/>
    <property type="evidence" value="ECO:0007669"/>
    <property type="project" value="UniProtKB-KW"/>
</dbReference>
<evidence type="ECO:0000256" key="2">
    <source>
        <dbReference type="ARBA" id="ARBA00022448"/>
    </source>
</evidence>
<proteinExistence type="predicted"/>
<keyword evidence="2" id="KW-0813">Transport</keyword>
<evidence type="ECO:0000256" key="6">
    <source>
        <dbReference type="ARBA" id="ARBA00023136"/>
    </source>
</evidence>
<organism evidence="7">
    <name type="scientific">Anopheles coluzzii</name>
    <name type="common">African malaria mosquito</name>
    <dbReference type="NCBI Taxonomy" id="1518534"/>
    <lineage>
        <taxon>Eukaryota</taxon>
        <taxon>Metazoa</taxon>
        <taxon>Ecdysozoa</taxon>
        <taxon>Arthropoda</taxon>
        <taxon>Hexapoda</taxon>
        <taxon>Insecta</taxon>
        <taxon>Pterygota</taxon>
        <taxon>Neoptera</taxon>
        <taxon>Endopterygota</taxon>
        <taxon>Diptera</taxon>
        <taxon>Nematocera</taxon>
        <taxon>Culicoidea</taxon>
        <taxon>Culicidae</taxon>
        <taxon>Anophelinae</taxon>
        <taxon>Anopheles</taxon>
    </lineage>
</organism>
<dbReference type="PANTHER" id="PTHR20939">
    <property type="entry name" value="SORTING NEXIN 20, 21"/>
    <property type="match status" value="1"/>
</dbReference>
<dbReference type="InterPro" id="IPR039937">
    <property type="entry name" value="SNX20/SNX21"/>
</dbReference>
<dbReference type="VEuPathDB" id="VectorBase:ACON2_030439"/>
<reference evidence="7" key="1">
    <citation type="submission" date="2022-08" db="UniProtKB">
        <authorList>
            <consortium name="EnsemblMetazoa"/>
        </authorList>
    </citation>
    <scope>IDENTIFICATION</scope>
</reference>
<evidence type="ECO:0000256" key="3">
    <source>
        <dbReference type="ARBA" id="ARBA00022753"/>
    </source>
</evidence>
<accession>A0A8W7P897</accession>
<keyword evidence="4" id="KW-0653">Protein transport</keyword>
<keyword evidence="6" id="KW-0472">Membrane</keyword>
<protein>
    <submittedName>
        <fullName evidence="7">Uncharacterized protein</fullName>
    </submittedName>
</protein>
<evidence type="ECO:0000256" key="1">
    <source>
        <dbReference type="ARBA" id="ARBA00004469"/>
    </source>
</evidence>
<comment type="subcellular location">
    <subcellularLocation>
        <location evidence="1">Early endosome membrane</location>
        <topology evidence="1">Peripheral membrane protein</topology>
        <orientation evidence="1">Cytoplasmic side</orientation>
    </subcellularLocation>
</comment>